<dbReference type="PANTHER" id="PTHR43205">
    <property type="entry name" value="PROSTAGLANDIN REDUCTASE"/>
    <property type="match status" value="1"/>
</dbReference>
<dbReference type="SUPFAM" id="SSF50129">
    <property type="entry name" value="GroES-like"/>
    <property type="match status" value="1"/>
</dbReference>
<accession>A0A2H1X242</accession>
<dbReference type="GO" id="GO:0006693">
    <property type="term" value="P:prostaglandin metabolic process"/>
    <property type="evidence" value="ECO:0007669"/>
    <property type="project" value="TreeGrafter"/>
</dbReference>
<dbReference type="Gene3D" id="3.40.50.720">
    <property type="entry name" value="NAD(P)-binding Rossmann-like Domain"/>
    <property type="match status" value="1"/>
</dbReference>
<proteinExistence type="predicted"/>
<evidence type="ECO:0000313" key="1">
    <source>
        <dbReference type="EMBL" id="SOQ59391.1"/>
    </source>
</evidence>
<organism evidence="1">
    <name type="scientific">Spodoptera frugiperda</name>
    <name type="common">Fall armyworm</name>
    <dbReference type="NCBI Taxonomy" id="7108"/>
    <lineage>
        <taxon>Eukaryota</taxon>
        <taxon>Metazoa</taxon>
        <taxon>Ecdysozoa</taxon>
        <taxon>Arthropoda</taxon>
        <taxon>Hexapoda</taxon>
        <taxon>Insecta</taxon>
        <taxon>Pterygota</taxon>
        <taxon>Neoptera</taxon>
        <taxon>Endopterygota</taxon>
        <taxon>Lepidoptera</taxon>
        <taxon>Glossata</taxon>
        <taxon>Ditrysia</taxon>
        <taxon>Noctuoidea</taxon>
        <taxon>Noctuidae</taxon>
        <taxon>Amphipyrinae</taxon>
        <taxon>Spodoptera</taxon>
    </lineage>
</organism>
<dbReference type="InterPro" id="IPR045010">
    <property type="entry name" value="MDR_fam"/>
</dbReference>
<dbReference type="PANTHER" id="PTHR43205:SF7">
    <property type="entry name" value="PROSTAGLANDIN REDUCTASE 1"/>
    <property type="match status" value="1"/>
</dbReference>
<dbReference type="EMBL" id="ODYU01012872">
    <property type="protein sequence ID" value="SOQ59391.1"/>
    <property type="molecule type" value="Genomic_DNA"/>
</dbReference>
<dbReference type="InterPro" id="IPR011032">
    <property type="entry name" value="GroES-like_sf"/>
</dbReference>
<dbReference type="SUPFAM" id="SSF51735">
    <property type="entry name" value="NAD(P)-binding Rossmann-fold domains"/>
    <property type="match status" value="1"/>
</dbReference>
<reference evidence="1" key="1">
    <citation type="submission" date="2016-07" db="EMBL/GenBank/DDBJ databases">
        <authorList>
            <person name="Bretaudeau A."/>
        </authorList>
    </citation>
    <scope>NUCLEOTIDE SEQUENCE</scope>
    <source>
        <strain evidence="1">Rice</strain>
        <tissue evidence="1">Whole body</tissue>
    </source>
</reference>
<dbReference type="GO" id="GO:0047522">
    <property type="term" value="F:15-oxoprostaglandin 13-reductase [NAD(P)+] activity"/>
    <property type="evidence" value="ECO:0007669"/>
    <property type="project" value="TreeGrafter"/>
</dbReference>
<dbReference type="AlphaFoldDB" id="A0A2H1X242"/>
<sequence length="101" mass="11300">MNQHGRVVVVGSISSYNEDQTNLPKAAILQPAILYRRLTVSGYIVWDSRERFPEAFDQIIKWIQSGKIVAKEHVTEGFDNLYDALVGVLKGDNIGKAVVKI</sequence>
<gene>
    <name evidence="1" type="ORF">SFRICE_041272</name>
</gene>
<protein>
    <submittedName>
        <fullName evidence="1">SFRICE_041272</fullName>
    </submittedName>
</protein>
<dbReference type="InterPro" id="IPR036291">
    <property type="entry name" value="NAD(P)-bd_dom_sf"/>
</dbReference>
<dbReference type="Gene3D" id="3.90.180.10">
    <property type="entry name" value="Medium-chain alcohol dehydrogenases, catalytic domain"/>
    <property type="match status" value="1"/>
</dbReference>
<name>A0A2H1X242_SPOFR</name>